<accession>A0A6P2LCS5</accession>
<sequence>MRLTHDHVVLARDDVSAGVPLGFDLGDAGGAAWRLPANNCGHLLGTDVAIII</sequence>
<evidence type="ECO:0000313" key="1">
    <source>
        <dbReference type="EMBL" id="VWB68901.1"/>
    </source>
</evidence>
<name>A0A6P2LCS5_9BURK</name>
<dbReference type="Proteomes" id="UP000494222">
    <property type="component" value="Unassembled WGS sequence"/>
</dbReference>
<dbReference type="RefSeq" id="WP_208456206.1">
    <property type="nucleotide sequence ID" value="NZ_CADFCX010000001.1"/>
</dbReference>
<dbReference type="EMBL" id="CABVPL010000021">
    <property type="protein sequence ID" value="VWB68901.1"/>
    <property type="molecule type" value="Genomic_DNA"/>
</dbReference>
<dbReference type="AlphaFoldDB" id="A0A6P2LCS5"/>
<evidence type="ECO:0000313" key="2">
    <source>
        <dbReference type="Proteomes" id="UP000494222"/>
    </source>
</evidence>
<proteinExistence type="predicted"/>
<gene>
    <name evidence="1" type="ORF">BLA24064_03221</name>
</gene>
<protein>
    <submittedName>
        <fullName evidence="1">Pilus assembly protein PilZ</fullName>
    </submittedName>
</protein>
<reference evidence="1 2" key="1">
    <citation type="submission" date="2019-09" db="EMBL/GenBank/DDBJ databases">
        <authorList>
            <person name="Depoorter E."/>
        </authorList>
    </citation>
    <scope>NUCLEOTIDE SEQUENCE [LARGE SCALE GENOMIC DNA]</scope>
    <source>
        <strain evidence="1">LMG 24064</strain>
    </source>
</reference>
<organism evidence="1 2">
    <name type="scientific">Burkholderia latens</name>
    <dbReference type="NCBI Taxonomy" id="488446"/>
    <lineage>
        <taxon>Bacteria</taxon>
        <taxon>Pseudomonadati</taxon>
        <taxon>Pseudomonadota</taxon>
        <taxon>Betaproteobacteria</taxon>
        <taxon>Burkholderiales</taxon>
        <taxon>Burkholderiaceae</taxon>
        <taxon>Burkholderia</taxon>
        <taxon>Burkholderia cepacia complex</taxon>
    </lineage>
</organism>